<dbReference type="GO" id="GO:0005886">
    <property type="term" value="C:plasma membrane"/>
    <property type="evidence" value="ECO:0007669"/>
    <property type="project" value="UniProtKB-SubCell"/>
</dbReference>
<dbReference type="PIRSF" id="PIRSF006066">
    <property type="entry name" value="HI0050"/>
    <property type="match status" value="1"/>
</dbReference>
<organism evidence="9 10">
    <name type="scientific">Thermus aquaticus</name>
    <dbReference type="NCBI Taxonomy" id="271"/>
    <lineage>
        <taxon>Bacteria</taxon>
        <taxon>Thermotogati</taxon>
        <taxon>Deinococcota</taxon>
        <taxon>Deinococci</taxon>
        <taxon>Thermales</taxon>
        <taxon>Thermaceae</taxon>
        <taxon>Thermus</taxon>
    </lineage>
</organism>
<evidence type="ECO:0000313" key="10">
    <source>
        <dbReference type="Proteomes" id="UP000037685"/>
    </source>
</evidence>
<dbReference type="PANTHER" id="PTHR33362:SF5">
    <property type="entry name" value="C4-DICARBOXYLATE TRAP TRANSPORTER LARGE PERMEASE PROTEIN DCTM"/>
    <property type="match status" value="1"/>
</dbReference>
<keyword evidence="2" id="KW-1003">Cell membrane</keyword>
<dbReference type="InterPro" id="IPR010656">
    <property type="entry name" value="DctM"/>
</dbReference>
<dbReference type="AlphaFoldDB" id="A0A0M9AH79"/>
<evidence type="ECO:0000256" key="1">
    <source>
        <dbReference type="ARBA" id="ARBA00004429"/>
    </source>
</evidence>
<comment type="caution">
    <text evidence="9">The sequence shown here is derived from an EMBL/GenBank/DDBJ whole genome shotgun (WGS) entry which is preliminary data.</text>
</comment>
<dbReference type="Pfam" id="PF06808">
    <property type="entry name" value="DctM"/>
    <property type="match status" value="1"/>
</dbReference>
<feature type="transmembrane region" description="Helical" evidence="7">
    <location>
        <begin position="339"/>
        <end position="357"/>
    </location>
</feature>
<keyword evidence="6 7" id="KW-0472">Membrane</keyword>
<evidence type="ECO:0000256" key="7">
    <source>
        <dbReference type="SAM" id="Phobius"/>
    </source>
</evidence>
<dbReference type="EMBL" id="LHCI01000106">
    <property type="protein sequence ID" value="KOX90785.1"/>
    <property type="molecule type" value="Genomic_DNA"/>
</dbReference>
<keyword evidence="3" id="KW-0997">Cell inner membrane</keyword>
<dbReference type="NCBIfam" id="TIGR00786">
    <property type="entry name" value="dctM"/>
    <property type="match status" value="1"/>
</dbReference>
<feature type="domain" description="TRAP C4-dicarboxylate transport system permease DctM subunit" evidence="8">
    <location>
        <begin position="12"/>
        <end position="422"/>
    </location>
</feature>
<evidence type="ECO:0000259" key="8">
    <source>
        <dbReference type="Pfam" id="PF06808"/>
    </source>
</evidence>
<evidence type="ECO:0000313" key="9">
    <source>
        <dbReference type="EMBL" id="KOX90785.1"/>
    </source>
</evidence>
<feature type="transmembrane region" description="Helical" evidence="7">
    <location>
        <begin position="140"/>
        <end position="164"/>
    </location>
</feature>
<dbReference type="PATRIC" id="fig|271.14.peg.2055"/>
<name>A0A0M9AH79_THEAQ</name>
<keyword evidence="5 7" id="KW-1133">Transmembrane helix</keyword>
<feature type="transmembrane region" description="Helical" evidence="7">
    <location>
        <begin position="6"/>
        <end position="39"/>
    </location>
</feature>
<evidence type="ECO:0000256" key="4">
    <source>
        <dbReference type="ARBA" id="ARBA00022692"/>
    </source>
</evidence>
<feature type="transmembrane region" description="Helical" evidence="7">
    <location>
        <begin position="51"/>
        <end position="70"/>
    </location>
</feature>
<gene>
    <name evidence="9" type="primary">siaT_3</name>
    <name evidence="9" type="ORF">BVI061214_01979</name>
</gene>
<dbReference type="Proteomes" id="UP000037685">
    <property type="component" value="Unassembled WGS sequence"/>
</dbReference>
<feature type="transmembrane region" description="Helical" evidence="7">
    <location>
        <begin position="363"/>
        <end position="386"/>
    </location>
</feature>
<feature type="transmembrane region" description="Helical" evidence="7">
    <location>
        <begin position="309"/>
        <end position="332"/>
    </location>
</feature>
<comment type="subcellular location">
    <subcellularLocation>
        <location evidence="1">Cell inner membrane</location>
        <topology evidence="1">Multi-pass membrane protein</topology>
    </subcellularLocation>
</comment>
<feature type="transmembrane region" description="Helical" evidence="7">
    <location>
        <begin position="176"/>
        <end position="200"/>
    </location>
</feature>
<feature type="transmembrane region" description="Helical" evidence="7">
    <location>
        <begin position="221"/>
        <end position="241"/>
    </location>
</feature>
<dbReference type="RefSeq" id="WP_053768272.1">
    <property type="nucleotide sequence ID" value="NZ_LHCI01000106.1"/>
</dbReference>
<dbReference type="PANTHER" id="PTHR33362">
    <property type="entry name" value="SIALIC ACID TRAP TRANSPORTER PERMEASE PROTEIN SIAT-RELATED"/>
    <property type="match status" value="1"/>
</dbReference>
<proteinExistence type="predicted"/>
<feature type="transmembrane region" description="Helical" evidence="7">
    <location>
        <begin position="398"/>
        <end position="423"/>
    </location>
</feature>
<evidence type="ECO:0000256" key="3">
    <source>
        <dbReference type="ARBA" id="ARBA00022519"/>
    </source>
</evidence>
<reference evidence="9 10" key="1">
    <citation type="submission" date="2015-07" db="EMBL/GenBank/DDBJ databases">
        <authorList>
            <person name="Noorani M."/>
        </authorList>
    </citation>
    <scope>NUCLEOTIDE SEQUENCE [LARGE SCALE GENOMIC DNA]</scope>
    <source>
        <strain evidence="10">ATCC 25104 / DSM 625 / JCM 10724 / NBRC 103206 / NCIMB 11243 / YT-1</strain>
    </source>
</reference>
<accession>A0A0M9AH79</accession>
<sequence>MSLLEIGILLAGLLFLLLALGVYIGLALILVGLAGLALFTTAPPGPNVATALWISTSGWSLAALPLFVWMGEVLYRSRLAQSLFQGLAPLLARLPGGLLHVNVVASALFAAVIGSSAATTATVGRFTLPELLRRGYPKPLALGSLAGAGTLGFLIPPSVIMIVYGVMAEVSVARLFMAGVVPGVLLALLLMLTVALLAFFQRHRLPQEPPPPFGEVLRGSLAVLPVFFLILLVLGSIYLGVATPTEAAAIGVAGAFGLTALRGELSLALFRESLLGAVRTTSMIGLILAGAGVLTLAMGFTGIPRALAAWAAEAGITPLLFVFLLSLVYVVLGWFLDGISIVVLTISVILPVVKAIGLDPLWFGVYLVIMVELAQITPPVGFNLFVIQSLTGEDLFRIARYSLPFMGVLLLMVVLLVAFPGLATWLPRTMTGG</sequence>
<keyword evidence="4 7" id="KW-0812">Transmembrane</keyword>
<evidence type="ECO:0000256" key="5">
    <source>
        <dbReference type="ARBA" id="ARBA00022989"/>
    </source>
</evidence>
<feature type="transmembrane region" description="Helical" evidence="7">
    <location>
        <begin position="247"/>
        <end position="270"/>
    </location>
</feature>
<evidence type="ECO:0000256" key="6">
    <source>
        <dbReference type="ARBA" id="ARBA00023136"/>
    </source>
</evidence>
<dbReference type="GO" id="GO:0022857">
    <property type="term" value="F:transmembrane transporter activity"/>
    <property type="evidence" value="ECO:0007669"/>
    <property type="project" value="TreeGrafter"/>
</dbReference>
<protein>
    <submittedName>
        <fullName evidence="9">Sialic acid TRAP transporter permease protein SiaT</fullName>
    </submittedName>
</protein>
<evidence type="ECO:0000256" key="2">
    <source>
        <dbReference type="ARBA" id="ARBA00022475"/>
    </source>
</evidence>
<dbReference type="InterPro" id="IPR004681">
    <property type="entry name" value="TRAP_DctM"/>
</dbReference>
<feature type="transmembrane region" description="Helical" evidence="7">
    <location>
        <begin position="282"/>
        <end position="303"/>
    </location>
</feature>